<dbReference type="Proteomes" id="UP000000845">
    <property type="component" value="Chromosome"/>
</dbReference>
<dbReference type="PROSITE" id="PS50943">
    <property type="entry name" value="HTH_CROC1"/>
    <property type="match status" value="1"/>
</dbReference>
<reference evidence="3" key="1">
    <citation type="submission" date="2009-09" db="EMBL/GenBank/DDBJ databases">
        <title>The complete chromosome of Sebaldella termitidis ATCC 33386.</title>
        <authorList>
            <consortium name="US DOE Joint Genome Institute (JGI-PGF)"/>
            <person name="Lucas S."/>
            <person name="Copeland A."/>
            <person name="Lapidus A."/>
            <person name="Glavina del Rio T."/>
            <person name="Dalin E."/>
            <person name="Tice H."/>
            <person name="Bruce D."/>
            <person name="Goodwin L."/>
            <person name="Pitluck S."/>
            <person name="Kyrpides N."/>
            <person name="Mavromatis K."/>
            <person name="Ivanova N."/>
            <person name="Mikhailova N."/>
            <person name="Sims D."/>
            <person name="Meincke L."/>
            <person name="Brettin T."/>
            <person name="Detter J.C."/>
            <person name="Han C."/>
            <person name="Larimer F."/>
            <person name="Land M."/>
            <person name="Hauser L."/>
            <person name="Markowitz V."/>
            <person name="Cheng J.F."/>
            <person name="Hugenholtz P."/>
            <person name="Woyke T."/>
            <person name="Wu D."/>
            <person name="Eisen J.A."/>
        </authorList>
    </citation>
    <scope>NUCLEOTIDE SEQUENCE [LARGE SCALE GENOMIC DNA]</scope>
    <source>
        <strain evidence="3">ATCC 33386 / NCTC 11300</strain>
    </source>
</reference>
<dbReference type="EMBL" id="CP001739">
    <property type="protein sequence ID" value="ACZ08020.1"/>
    <property type="molecule type" value="Genomic_DNA"/>
</dbReference>
<proteinExistence type="predicted"/>
<organism evidence="2 3">
    <name type="scientific">Sebaldella termitidis (strain ATCC 33386 / NCTC 11300)</name>
    <dbReference type="NCBI Taxonomy" id="526218"/>
    <lineage>
        <taxon>Bacteria</taxon>
        <taxon>Fusobacteriati</taxon>
        <taxon>Fusobacteriota</taxon>
        <taxon>Fusobacteriia</taxon>
        <taxon>Fusobacteriales</taxon>
        <taxon>Leptotrichiaceae</taxon>
        <taxon>Sebaldella</taxon>
    </lineage>
</organism>
<dbReference type="InterPro" id="IPR001387">
    <property type="entry name" value="Cro/C1-type_HTH"/>
</dbReference>
<evidence type="ECO:0000313" key="2">
    <source>
        <dbReference type="EMBL" id="ACZ08020.1"/>
    </source>
</evidence>
<evidence type="ECO:0000313" key="3">
    <source>
        <dbReference type="Proteomes" id="UP000000845"/>
    </source>
</evidence>
<dbReference type="RefSeq" id="WP_012860616.1">
    <property type="nucleotide sequence ID" value="NC_013517.1"/>
</dbReference>
<feature type="domain" description="HTH cro/C1-type" evidence="1">
    <location>
        <begin position="44"/>
        <end position="74"/>
    </location>
</feature>
<dbReference type="AlphaFoldDB" id="D1AFY5"/>
<dbReference type="KEGG" id="str:Sterm_1152"/>
<reference evidence="2 3" key="2">
    <citation type="journal article" date="2010" name="Stand. Genomic Sci.">
        <title>Complete genome sequence of Sebaldella termitidis type strain (NCTC 11300).</title>
        <authorList>
            <person name="Harmon-Smith M."/>
            <person name="Celia L."/>
            <person name="Chertkov O."/>
            <person name="Lapidus A."/>
            <person name="Copeland A."/>
            <person name="Glavina Del Rio T."/>
            <person name="Nolan M."/>
            <person name="Lucas S."/>
            <person name="Tice H."/>
            <person name="Cheng J.F."/>
            <person name="Han C."/>
            <person name="Detter J.C."/>
            <person name="Bruce D."/>
            <person name="Goodwin L."/>
            <person name="Pitluck S."/>
            <person name="Pati A."/>
            <person name="Liolios K."/>
            <person name="Ivanova N."/>
            <person name="Mavromatis K."/>
            <person name="Mikhailova N."/>
            <person name="Chen A."/>
            <person name="Palaniappan K."/>
            <person name="Land M."/>
            <person name="Hauser L."/>
            <person name="Chang Y.J."/>
            <person name="Jeffries C.D."/>
            <person name="Brettin T."/>
            <person name="Goker M."/>
            <person name="Beck B."/>
            <person name="Bristow J."/>
            <person name="Eisen J.A."/>
            <person name="Markowitz V."/>
            <person name="Hugenholtz P."/>
            <person name="Kyrpides N.C."/>
            <person name="Klenk H.P."/>
            <person name="Chen F."/>
        </authorList>
    </citation>
    <scope>NUCLEOTIDE SEQUENCE [LARGE SCALE GENOMIC DNA]</scope>
    <source>
        <strain evidence="3">ATCC 33386 / NCTC 11300</strain>
    </source>
</reference>
<evidence type="ECO:0000259" key="1">
    <source>
        <dbReference type="PROSITE" id="PS50943"/>
    </source>
</evidence>
<sequence>MERNTNFRLIANVERILQERNREREKENLPKIRKKDLDSRANDTLYRLRHNLNYPNLSTIMKWANVLDVDISEFFQPI</sequence>
<name>D1AFY5_SEBTE</name>
<dbReference type="HOGENOM" id="CLU_2620025_0_0_0"/>
<protein>
    <recommendedName>
        <fullName evidence="1">HTH cro/C1-type domain-containing protein</fullName>
    </recommendedName>
</protein>
<gene>
    <name evidence="2" type="ordered locus">Sterm_1152</name>
</gene>
<accession>D1AFY5</accession>
<keyword evidence="3" id="KW-1185">Reference proteome</keyword>